<evidence type="ECO:0000313" key="2">
    <source>
        <dbReference type="Proteomes" id="UP001187343"/>
    </source>
</evidence>
<proteinExistence type="predicted"/>
<dbReference type="AlphaFoldDB" id="A0AA88TDX8"/>
<dbReference type="Proteomes" id="UP001187343">
    <property type="component" value="Unassembled WGS sequence"/>
</dbReference>
<accession>A0AA88TDX8</accession>
<comment type="caution">
    <text evidence="1">The sequence shown here is derived from an EMBL/GenBank/DDBJ whole genome shotgun (WGS) entry which is preliminary data.</text>
</comment>
<organism evidence="1 2">
    <name type="scientific">Cirrhinus molitorella</name>
    <name type="common">mud carp</name>
    <dbReference type="NCBI Taxonomy" id="172907"/>
    <lineage>
        <taxon>Eukaryota</taxon>
        <taxon>Metazoa</taxon>
        <taxon>Chordata</taxon>
        <taxon>Craniata</taxon>
        <taxon>Vertebrata</taxon>
        <taxon>Euteleostomi</taxon>
        <taxon>Actinopterygii</taxon>
        <taxon>Neopterygii</taxon>
        <taxon>Teleostei</taxon>
        <taxon>Ostariophysi</taxon>
        <taxon>Cypriniformes</taxon>
        <taxon>Cyprinidae</taxon>
        <taxon>Labeoninae</taxon>
        <taxon>Labeonini</taxon>
        <taxon>Cirrhinus</taxon>
    </lineage>
</organism>
<evidence type="ECO:0000313" key="1">
    <source>
        <dbReference type="EMBL" id="KAK2873063.1"/>
    </source>
</evidence>
<reference evidence="1" key="1">
    <citation type="submission" date="2023-08" db="EMBL/GenBank/DDBJ databases">
        <title>Chromosome-level Genome Assembly of mud carp (Cirrhinus molitorella).</title>
        <authorList>
            <person name="Liu H."/>
        </authorList>
    </citation>
    <scope>NUCLEOTIDE SEQUENCE</scope>
    <source>
        <strain evidence="1">Prfri</strain>
        <tissue evidence="1">Muscle</tissue>
    </source>
</reference>
<gene>
    <name evidence="1" type="ORF">Q8A67_022960</name>
</gene>
<dbReference type="EMBL" id="JAUYZG010000022">
    <property type="protein sequence ID" value="KAK2873063.1"/>
    <property type="molecule type" value="Genomic_DNA"/>
</dbReference>
<sequence>MLIFVMDSGHQRSGDTNRGGTLSIDSGSLFLSVSPQGKEQLSTLSTTGTLRGTWGPPPRPSGPAGSGLSVSSHPQGALRQWFPPPSFHAFFLGLFLRSVTDEPGQCEDVHLSIQRMCITVRAVCHMQGLIFCQPKEAGSRLLTQDICPDEYGSVFVRL</sequence>
<name>A0AA88TDX8_9TELE</name>
<protein>
    <submittedName>
        <fullName evidence="1">Uncharacterized protein</fullName>
    </submittedName>
</protein>
<keyword evidence="2" id="KW-1185">Reference proteome</keyword>